<evidence type="ECO:0000313" key="1">
    <source>
        <dbReference type="EMBL" id="KUG29565.1"/>
    </source>
</evidence>
<name>A0A0W8G8X0_9ZZZZ</name>
<reference evidence="1" key="1">
    <citation type="journal article" date="2015" name="Proc. Natl. Acad. Sci. U.S.A.">
        <title>Networks of energetic and metabolic interactions define dynamics in microbial communities.</title>
        <authorList>
            <person name="Embree M."/>
            <person name="Liu J.K."/>
            <person name="Al-Bassam M.M."/>
            <person name="Zengler K."/>
        </authorList>
    </citation>
    <scope>NUCLEOTIDE SEQUENCE</scope>
</reference>
<gene>
    <name evidence="1" type="ORF">ASZ90_000541</name>
</gene>
<proteinExistence type="predicted"/>
<organism evidence="1">
    <name type="scientific">hydrocarbon metagenome</name>
    <dbReference type="NCBI Taxonomy" id="938273"/>
    <lineage>
        <taxon>unclassified sequences</taxon>
        <taxon>metagenomes</taxon>
        <taxon>ecological metagenomes</taxon>
    </lineage>
</organism>
<dbReference type="EMBL" id="LNQE01000068">
    <property type="protein sequence ID" value="KUG29565.1"/>
    <property type="molecule type" value="Genomic_DNA"/>
</dbReference>
<dbReference type="AlphaFoldDB" id="A0A0W8G8X0"/>
<comment type="caution">
    <text evidence="1">The sequence shown here is derived from an EMBL/GenBank/DDBJ whole genome shotgun (WGS) entry which is preliminary data.</text>
</comment>
<sequence>MHDAGYSVLVGEFQFGPEISFERFRELEDILKNAVMDALGDFGATHLEFSSCGDYLRFQSQVPDLSPDALRQACTALIPLLDAGVKGRVVCVPGGFGDVDTAFFSRLGVHLVTTKAP</sequence>
<accession>A0A0W8G8X0</accession>
<protein>
    <submittedName>
        <fullName evidence="1">Uncharacterized protein</fullName>
    </submittedName>
</protein>